<gene>
    <name evidence="4" type="ORF">EAX62_07310</name>
</gene>
<reference evidence="4 5" key="1">
    <citation type="submission" date="2018-10" db="EMBL/GenBank/DDBJ databases">
        <title>Tessaracoccus antarcticuss sp. nov., isolated from sediment.</title>
        <authorList>
            <person name="Zhou L.Y."/>
            <person name="Du Z.J."/>
        </authorList>
    </citation>
    <scope>NUCLEOTIDE SEQUENCE [LARGE SCALE GENOMIC DNA]</scope>
    <source>
        <strain evidence="4 5">JDX10</strain>
    </source>
</reference>
<evidence type="ECO:0000313" key="5">
    <source>
        <dbReference type="Proteomes" id="UP000275256"/>
    </source>
</evidence>
<evidence type="ECO:0000259" key="3">
    <source>
        <dbReference type="Pfam" id="PF10708"/>
    </source>
</evidence>
<sequence>MSAPGWFPDPSGGPNLRYWDGRHWTSNTSPPPSNTPPAGPGFDAPAAHSAPQQSGSFVGVTQTLPRASGAQINLWLWIAFGVVVAMIIVVAAWLLFFRQTPTPTPTPIITQPADPTTEASTPGPIDEPTPDPTTPAPTTTPSTPSTSSNEPPVKAGTVIDAVAGCPATASDAIGVLGADGRFASGGGLSVAAAKGFAATPVQYPWIHQSNSQSKLYGANWMASITVGTVRAEDGFTETGATAVAMVGCMLGSDFYAGHATQAIVSESARAPEGDVVAMTANVAVTGVADIDSDYVYIMTILQGGVMHVLVSTVPASDDPGFTAVGDAVTDVRLA</sequence>
<feature type="transmembrane region" description="Helical" evidence="2">
    <location>
        <begin position="74"/>
        <end position="96"/>
    </location>
</feature>
<comment type="caution">
    <text evidence="4">The sequence shown here is derived from an EMBL/GenBank/DDBJ whole genome shotgun (WGS) entry which is preliminary data.</text>
</comment>
<feature type="region of interest" description="Disordered" evidence="1">
    <location>
        <begin position="20"/>
        <end position="54"/>
    </location>
</feature>
<keyword evidence="2" id="KW-1133">Transmembrane helix</keyword>
<name>A0A3M0G3Q8_9ACTN</name>
<feature type="compositionally biased region" description="Pro residues" evidence="1">
    <location>
        <begin position="125"/>
        <end position="135"/>
    </location>
</feature>
<evidence type="ECO:0000256" key="2">
    <source>
        <dbReference type="SAM" id="Phobius"/>
    </source>
</evidence>
<dbReference type="OrthoDB" id="5065474at2"/>
<keyword evidence="5" id="KW-1185">Reference proteome</keyword>
<organism evidence="4 5">
    <name type="scientific">Tessaracoccus antarcticus</name>
    <dbReference type="NCBI Taxonomy" id="2479848"/>
    <lineage>
        <taxon>Bacteria</taxon>
        <taxon>Bacillati</taxon>
        <taxon>Actinomycetota</taxon>
        <taxon>Actinomycetes</taxon>
        <taxon>Propionibacteriales</taxon>
        <taxon>Propionibacteriaceae</taxon>
        <taxon>Tessaracoccus</taxon>
    </lineage>
</organism>
<dbReference type="EMBL" id="REFW01000002">
    <property type="protein sequence ID" value="RMB59590.1"/>
    <property type="molecule type" value="Genomic_DNA"/>
</dbReference>
<evidence type="ECO:0000313" key="4">
    <source>
        <dbReference type="EMBL" id="RMB59590.1"/>
    </source>
</evidence>
<feature type="region of interest" description="Disordered" evidence="1">
    <location>
        <begin position="103"/>
        <end position="154"/>
    </location>
</feature>
<dbReference type="AlphaFoldDB" id="A0A3M0G3Q8"/>
<dbReference type="Pfam" id="PF10708">
    <property type="entry name" value="DUF2510"/>
    <property type="match status" value="1"/>
</dbReference>
<keyword evidence="2" id="KW-0472">Membrane</keyword>
<keyword evidence="2" id="KW-0812">Transmembrane</keyword>
<evidence type="ECO:0000256" key="1">
    <source>
        <dbReference type="SAM" id="MobiDB-lite"/>
    </source>
</evidence>
<feature type="compositionally biased region" description="Pro residues" evidence="1">
    <location>
        <begin position="29"/>
        <end position="39"/>
    </location>
</feature>
<accession>A0A3M0G3Q8</accession>
<protein>
    <submittedName>
        <fullName evidence="4">DUF2510 domain-containing protein</fullName>
    </submittedName>
</protein>
<feature type="compositionally biased region" description="Low complexity" evidence="1">
    <location>
        <begin position="107"/>
        <end position="124"/>
    </location>
</feature>
<dbReference type="InterPro" id="IPR018929">
    <property type="entry name" value="DUF2510"/>
</dbReference>
<feature type="compositionally biased region" description="Low complexity" evidence="1">
    <location>
        <begin position="136"/>
        <end position="152"/>
    </location>
</feature>
<feature type="domain" description="DUF2510" evidence="3">
    <location>
        <begin position="4"/>
        <end position="36"/>
    </location>
</feature>
<dbReference type="Proteomes" id="UP000275256">
    <property type="component" value="Unassembled WGS sequence"/>
</dbReference>
<proteinExistence type="predicted"/>